<keyword evidence="3" id="KW-1185">Reference proteome</keyword>
<evidence type="ECO:0000313" key="2">
    <source>
        <dbReference type="EMBL" id="ADW68331.1"/>
    </source>
</evidence>
<dbReference type="InterPro" id="IPR004891">
    <property type="entry name" value="Mercury-R_MerC"/>
</dbReference>
<dbReference type="KEGG" id="acm:AciX9_1269"/>
<keyword evidence="1" id="KW-0812">Transmembrane</keyword>
<keyword evidence="1" id="KW-0472">Membrane</keyword>
<keyword evidence="1" id="KW-1133">Transmembrane helix</keyword>
<dbReference type="Proteomes" id="UP000000343">
    <property type="component" value="Chromosome"/>
</dbReference>
<organism evidence="3">
    <name type="scientific">Granulicella tundricola (strain ATCC BAA-1859 / DSM 23138 / MP5ACTX9)</name>
    <dbReference type="NCBI Taxonomy" id="1198114"/>
    <lineage>
        <taxon>Bacteria</taxon>
        <taxon>Pseudomonadati</taxon>
        <taxon>Acidobacteriota</taxon>
        <taxon>Terriglobia</taxon>
        <taxon>Terriglobales</taxon>
        <taxon>Acidobacteriaceae</taxon>
        <taxon>Granulicella</taxon>
    </lineage>
</organism>
<evidence type="ECO:0000313" key="3">
    <source>
        <dbReference type="Proteomes" id="UP000000343"/>
    </source>
</evidence>
<sequence length="152" mass="16659">MFTQASSQSHIQPQTSAWPDRLGVYASAACILHCLITPVLLSLSAVFAHLLPSEERTHRTLALLVALLGVIALIRGFRTHRRRRILILMAAGLACIFFAAFAGDSLPAHWYEVAITFLGSAFMIAAHRLNHTFCRDCACTRSTLIPCTLDPA</sequence>
<name>E8X567_GRATM</name>
<dbReference type="GO" id="GO:0016020">
    <property type="term" value="C:membrane"/>
    <property type="evidence" value="ECO:0007669"/>
    <property type="project" value="InterPro"/>
</dbReference>
<dbReference type="OrthoDB" id="5513249at2"/>
<evidence type="ECO:0008006" key="4">
    <source>
        <dbReference type="Google" id="ProtNLM"/>
    </source>
</evidence>
<dbReference type="EMBL" id="CP002480">
    <property type="protein sequence ID" value="ADW68331.1"/>
    <property type="molecule type" value="Genomic_DNA"/>
</dbReference>
<feature type="transmembrane region" description="Helical" evidence="1">
    <location>
        <begin position="108"/>
        <end position="126"/>
    </location>
</feature>
<dbReference type="PaxDb" id="1198114-AciX9_1269"/>
<dbReference type="RefSeq" id="WP_013579654.1">
    <property type="nucleotide sequence ID" value="NC_015064.1"/>
</dbReference>
<evidence type="ECO:0000256" key="1">
    <source>
        <dbReference type="SAM" id="Phobius"/>
    </source>
</evidence>
<feature type="transmembrane region" description="Helical" evidence="1">
    <location>
        <begin position="85"/>
        <end position="102"/>
    </location>
</feature>
<feature type="transmembrane region" description="Helical" evidence="1">
    <location>
        <begin position="60"/>
        <end position="78"/>
    </location>
</feature>
<proteinExistence type="predicted"/>
<dbReference type="AlphaFoldDB" id="E8X567"/>
<dbReference type="Pfam" id="PF03203">
    <property type="entry name" value="MerC"/>
    <property type="match status" value="1"/>
</dbReference>
<dbReference type="STRING" id="1198114.AciX9_1269"/>
<dbReference type="HOGENOM" id="CLU_135628_0_1_0"/>
<accession>E8X567</accession>
<protein>
    <recommendedName>
        <fullName evidence="4">MerC mercury resistance protein</fullName>
    </recommendedName>
</protein>
<feature type="transmembrane region" description="Helical" evidence="1">
    <location>
        <begin position="22"/>
        <end position="48"/>
    </location>
</feature>
<reference evidence="3" key="1">
    <citation type="submission" date="2011-01" db="EMBL/GenBank/DDBJ databases">
        <title>Complete sequence of chromosome of Acidobacterium sp. MP5ACTX9.</title>
        <authorList>
            <consortium name="US DOE Joint Genome Institute"/>
            <person name="Lucas S."/>
            <person name="Copeland A."/>
            <person name="Lapidus A."/>
            <person name="Cheng J.-F."/>
            <person name="Goodwin L."/>
            <person name="Pitluck S."/>
            <person name="Teshima H."/>
            <person name="Detter J.C."/>
            <person name="Han C."/>
            <person name="Tapia R."/>
            <person name="Land M."/>
            <person name="Hauser L."/>
            <person name="Kyrpides N."/>
            <person name="Ivanova N."/>
            <person name="Ovchinnikova G."/>
            <person name="Pagani I."/>
            <person name="Rawat S.R."/>
            <person name="Mannisto M."/>
            <person name="Haggblom M.M."/>
            <person name="Woyke T."/>
        </authorList>
    </citation>
    <scope>NUCLEOTIDE SEQUENCE [LARGE SCALE GENOMIC DNA]</scope>
    <source>
        <strain evidence="3">MP5ACTX9</strain>
    </source>
</reference>
<gene>
    <name evidence="2" type="ordered locus">AciX9_1269</name>
</gene>
<dbReference type="eggNOG" id="ENOG5033B8R">
    <property type="taxonomic scope" value="Bacteria"/>
</dbReference>
<dbReference type="GO" id="GO:0015097">
    <property type="term" value="F:mercury ion transmembrane transporter activity"/>
    <property type="evidence" value="ECO:0007669"/>
    <property type="project" value="InterPro"/>
</dbReference>